<evidence type="ECO:0000313" key="3">
    <source>
        <dbReference type="Proteomes" id="UP000190044"/>
    </source>
</evidence>
<dbReference type="AlphaFoldDB" id="A0A1T5FDG8"/>
<gene>
    <name evidence="2" type="ORF">SAMN06295937_10338</name>
</gene>
<dbReference type="EMBL" id="FUYP01000033">
    <property type="protein sequence ID" value="SKB94200.1"/>
    <property type="molecule type" value="Genomic_DNA"/>
</dbReference>
<feature type="signal peptide" evidence="1">
    <location>
        <begin position="1"/>
        <end position="23"/>
    </location>
</feature>
<name>A0A1T5FDG8_9SPHN</name>
<dbReference type="RefSeq" id="WP_079639916.1">
    <property type="nucleotide sequence ID" value="NZ_FUYP01000033.1"/>
</dbReference>
<dbReference type="OrthoDB" id="7429205at2"/>
<proteinExistence type="predicted"/>
<keyword evidence="3" id="KW-1185">Reference proteome</keyword>
<dbReference type="Proteomes" id="UP000190044">
    <property type="component" value="Unassembled WGS sequence"/>
</dbReference>
<accession>A0A1T5FDG8</accession>
<keyword evidence="1" id="KW-0732">Signal</keyword>
<evidence type="ECO:0000256" key="1">
    <source>
        <dbReference type="SAM" id="SignalP"/>
    </source>
</evidence>
<feature type="chain" id="PRO_5013046770" evidence="1">
    <location>
        <begin position="24"/>
        <end position="136"/>
    </location>
</feature>
<protein>
    <submittedName>
        <fullName evidence="2">Uncharacterized protein</fullName>
    </submittedName>
</protein>
<organism evidence="2 3">
    <name type="scientific">Sphingopyxis flava</name>
    <dbReference type="NCBI Taxonomy" id="1507287"/>
    <lineage>
        <taxon>Bacteria</taxon>
        <taxon>Pseudomonadati</taxon>
        <taxon>Pseudomonadota</taxon>
        <taxon>Alphaproteobacteria</taxon>
        <taxon>Sphingomonadales</taxon>
        <taxon>Sphingomonadaceae</taxon>
        <taxon>Sphingopyxis</taxon>
    </lineage>
</organism>
<evidence type="ECO:0000313" key="2">
    <source>
        <dbReference type="EMBL" id="SKB94200.1"/>
    </source>
</evidence>
<sequence length="136" mass="15225">MTPARVATITLCLAVLPAMPASAQSLSDGDYEQCSVYRDGRFVGHDRVCLEAKRAAIRRLEDNDGRHGRYRGGRYRDRRYSSAYRCPHWANGGRGFNATWYSDGRPPSLTGVYTYDGTLDGRRCIPHPTYNGSGYP</sequence>
<reference evidence="3" key="1">
    <citation type="submission" date="2017-02" db="EMBL/GenBank/DDBJ databases">
        <authorList>
            <person name="Varghese N."/>
            <person name="Submissions S."/>
        </authorList>
    </citation>
    <scope>NUCLEOTIDE SEQUENCE [LARGE SCALE GENOMIC DNA]</scope>
    <source>
        <strain evidence="3">R11H</strain>
    </source>
</reference>